<keyword evidence="3 6" id="KW-0812">Transmembrane</keyword>
<feature type="domain" description="Major facilitator superfamily (MFS) profile" evidence="7">
    <location>
        <begin position="23"/>
        <end position="399"/>
    </location>
</feature>
<dbReference type="PANTHER" id="PTHR43124">
    <property type="entry name" value="PURINE EFFLUX PUMP PBUE"/>
    <property type="match status" value="1"/>
</dbReference>
<dbReference type="RefSeq" id="WP_179758099.1">
    <property type="nucleotide sequence ID" value="NZ_JACCBU010000001.1"/>
</dbReference>
<dbReference type="Proteomes" id="UP000569914">
    <property type="component" value="Unassembled WGS sequence"/>
</dbReference>
<keyword evidence="9" id="KW-1185">Reference proteome</keyword>
<dbReference type="InterPro" id="IPR020846">
    <property type="entry name" value="MFS_dom"/>
</dbReference>
<organism evidence="8 9">
    <name type="scientific">Microlunatus parietis</name>
    <dbReference type="NCBI Taxonomy" id="682979"/>
    <lineage>
        <taxon>Bacteria</taxon>
        <taxon>Bacillati</taxon>
        <taxon>Actinomycetota</taxon>
        <taxon>Actinomycetes</taxon>
        <taxon>Propionibacteriales</taxon>
        <taxon>Propionibacteriaceae</taxon>
        <taxon>Microlunatus</taxon>
    </lineage>
</organism>
<feature type="transmembrane region" description="Helical" evidence="6">
    <location>
        <begin position="119"/>
        <end position="139"/>
    </location>
</feature>
<dbReference type="Pfam" id="PF07690">
    <property type="entry name" value="MFS_1"/>
    <property type="match status" value="1"/>
</dbReference>
<evidence type="ECO:0000313" key="9">
    <source>
        <dbReference type="Proteomes" id="UP000569914"/>
    </source>
</evidence>
<feature type="transmembrane region" description="Helical" evidence="6">
    <location>
        <begin position="179"/>
        <end position="198"/>
    </location>
</feature>
<evidence type="ECO:0000256" key="3">
    <source>
        <dbReference type="ARBA" id="ARBA00022692"/>
    </source>
</evidence>
<dbReference type="PANTHER" id="PTHR43124:SF3">
    <property type="entry name" value="CHLORAMPHENICOL EFFLUX PUMP RV0191"/>
    <property type="match status" value="1"/>
</dbReference>
<evidence type="ECO:0000256" key="4">
    <source>
        <dbReference type="ARBA" id="ARBA00022989"/>
    </source>
</evidence>
<dbReference type="EMBL" id="JACCBU010000001">
    <property type="protein sequence ID" value="NYE75623.1"/>
    <property type="molecule type" value="Genomic_DNA"/>
</dbReference>
<feature type="transmembrane region" description="Helical" evidence="6">
    <location>
        <begin position="219"/>
        <end position="241"/>
    </location>
</feature>
<dbReference type="PROSITE" id="PS50850">
    <property type="entry name" value="MFS"/>
    <property type="match status" value="1"/>
</dbReference>
<reference evidence="8 9" key="1">
    <citation type="submission" date="2020-07" db="EMBL/GenBank/DDBJ databases">
        <title>Sequencing the genomes of 1000 actinobacteria strains.</title>
        <authorList>
            <person name="Klenk H.-P."/>
        </authorList>
    </citation>
    <scope>NUCLEOTIDE SEQUENCE [LARGE SCALE GENOMIC DNA]</scope>
    <source>
        <strain evidence="8 9">DSM 22083</strain>
    </source>
</reference>
<protein>
    <submittedName>
        <fullName evidence="8">DHA1 family inner membrane transport protein</fullName>
    </submittedName>
</protein>
<evidence type="ECO:0000256" key="1">
    <source>
        <dbReference type="ARBA" id="ARBA00004651"/>
    </source>
</evidence>
<dbReference type="GO" id="GO:0005886">
    <property type="term" value="C:plasma membrane"/>
    <property type="evidence" value="ECO:0007669"/>
    <property type="project" value="UniProtKB-SubCell"/>
</dbReference>
<evidence type="ECO:0000313" key="8">
    <source>
        <dbReference type="EMBL" id="NYE75623.1"/>
    </source>
</evidence>
<dbReference type="InterPro" id="IPR036259">
    <property type="entry name" value="MFS_trans_sf"/>
</dbReference>
<comment type="subcellular location">
    <subcellularLocation>
        <location evidence="1">Cell membrane</location>
        <topology evidence="1">Multi-pass membrane protein</topology>
    </subcellularLocation>
</comment>
<accession>A0A7Y9IFK9</accession>
<gene>
    <name evidence="8" type="ORF">BKA15_006952</name>
</gene>
<proteinExistence type="predicted"/>
<keyword evidence="4 6" id="KW-1133">Transmembrane helix</keyword>
<feature type="transmembrane region" description="Helical" evidence="6">
    <location>
        <begin position="253"/>
        <end position="272"/>
    </location>
</feature>
<feature type="transmembrane region" description="Helical" evidence="6">
    <location>
        <begin position="89"/>
        <end position="113"/>
    </location>
</feature>
<feature type="transmembrane region" description="Helical" evidence="6">
    <location>
        <begin position="21"/>
        <end position="42"/>
    </location>
</feature>
<evidence type="ECO:0000256" key="2">
    <source>
        <dbReference type="ARBA" id="ARBA00022475"/>
    </source>
</evidence>
<dbReference type="SUPFAM" id="SSF103473">
    <property type="entry name" value="MFS general substrate transporter"/>
    <property type="match status" value="1"/>
</dbReference>
<comment type="caution">
    <text evidence="8">The sequence shown here is derived from an EMBL/GenBank/DDBJ whole genome shotgun (WGS) entry which is preliminary data.</text>
</comment>
<dbReference type="Gene3D" id="1.20.1250.20">
    <property type="entry name" value="MFS general substrate transporter like domains"/>
    <property type="match status" value="2"/>
</dbReference>
<dbReference type="AlphaFoldDB" id="A0A7Y9IFK9"/>
<dbReference type="InterPro" id="IPR050189">
    <property type="entry name" value="MFS_Efflux_Transporters"/>
</dbReference>
<keyword evidence="5 6" id="KW-0472">Membrane</keyword>
<name>A0A7Y9IFK9_9ACTN</name>
<feature type="transmembrane region" description="Helical" evidence="6">
    <location>
        <begin position="374"/>
        <end position="394"/>
    </location>
</feature>
<dbReference type="CDD" id="cd17324">
    <property type="entry name" value="MFS_NepI_like"/>
    <property type="match status" value="1"/>
</dbReference>
<sequence>MSLETARAENEAGSTSSARTNLALATLFLATFVLGCSEMLVIGMLDLIAADLRVSISTAGTLLTAQALGMALGGPVLTALTITWNKRIVLIGALGLTVAANLVLVLTAGFGLYLAARAFAGAAQGLFIAAGIAVAVSLVPAERTGRAMSVVISGFAVSSAVGVPLGTLAGQLLGWRGSFTAVVVLAVIALVATLGVVPSVRGTGAGAWQQARHVFAPRVLAVLGLGGLIFAGAAAFNTYMVPFLQEVTGVSGALISVFLMIFGVATTVGSYGGGRLADAGAARALILGAAGLAVSLAALFLFGGIAVLAGLALFAVGLFGMGSAPALQYRVVQLAGPGGQLAQAMPASVANLGIALGSIAGGLAIGAYTTAAAAGTGLVIAVLAVAAAVASSFLKPSVP</sequence>
<evidence type="ECO:0000256" key="6">
    <source>
        <dbReference type="SAM" id="Phobius"/>
    </source>
</evidence>
<feature type="transmembrane region" description="Helical" evidence="6">
    <location>
        <begin position="151"/>
        <end position="173"/>
    </location>
</feature>
<dbReference type="InterPro" id="IPR011701">
    <property type="entry name" value="MFS"/>
</dbReference>
<evidence type="ECO:0000259" key="7">
    <source>
        <dbReference type="PROSITE" id="PS50850"/>
    </source>
</evidence>
<feature type="transmembrane region" description="Helical" evidence="6">
    <location>
        <begin position="62"/>
        <end position="82"/>
    </location>
</feature>
<feature type="transmembrane region" description="Helical" evidence="6">
    <location>
        <begin position="348"/>
        <end position="368"/>
    </location>
</feature>
<keyword evidence="2" id="KW-1003">Cell membrane</keyword>
<feature type="transmembrane region" description="Helical" evidence="6">
    <location>
        <begin position="308"/>
        <end position="327"/>
    </location>
</feature>
<dbReference type="GO" id="GO:0022857">
    <property type="term" value="F:transmembrane transporter activity"/>
    <property type="evidence" value="ECO:0007669"/>
    <property type="project" value="InterPro"/>
</dbReference>
<evidence type="ECO:0000256" key="5">
    <source>
        <dbReference type="ARBA" id="ARBA00023136"/>
    </source>
</evidence>